<dbReference type="InterPro" id="IPR034660">
    <property type="entry name" value="DinB/YfiT-like"/>
</dbReference>
<dbReference type="GO" id="GO:0016853">
    <property type="term" value="F:isomerase activity"/>
    <property type="evidence" value="ECO:0007669"/>
    <property type="project" value="UniProtKB-KW"/>
</dbReference>
<keyword evidence="3" id="KW-1185">Reference proteome</keyword>
<organism evidence="2 3">
    <name type="scientific">Nonomuraea salmonea</name>
    <dbReference type="NCBI Taxonomy" id="46181"/>
    <lineage>
        <taxon>Bacteria</taxon>
        <taxon>Bacillati</taxon>
        <taxon>Actinomycetota</taxon>
        <taxon>Actinomycetes</taxon>
        <taxon>Streptosporangiales</taxon>
        <taxon>Streptosporangiaceae</taxon>
        <taxon>Nonomuraea</taxon>
    </lineage>
</organism>
<feature type="domain" description="Mycothiol-dependent maleylpyruvate isomerase metal-binding" evidence="1">
    <location>
        <begin position="14"/>
        <end position="158"/>
    </location>
</feature>
<dbReference type="InterPro" id="IPR024344">
    <property type="entry name" value="MDMPI_metal-binding"/>
</dbReference>
<protein>
    <submittedName>
        <fullName evidence="2">Maleylpyruvate isomerase N-terminal domain-containing protein</fullName>
    </submittedName>
</protein>
<dbReference type="Pfam" id="PF11716">
    <property type="entry name" value="MDMPI_N"/>
    <property type="match status" value="1"/>
</dbReference>
<keyword evidence="2" id="KW-0413">Isomerase</keyword>
<dbReference type="InterPro" id="IPR036527">
    <property type="entry name" value="SCP2_sterol-bd_dom_sf"/>
</dbReference>
<evidence type="ECO:0000313" key="2">
    <source>
        <dbReference type="EMBL" id="MFB9476630.1"/>
    </source>
</evidence>
<sequence length="285" mass="30916">MIVPITPDSWMRVRRALDATADRFAELLVAARAVPARATVHWSVGETAAHVATLSKLLVAMTDPGAGPFPFPGGKELVRETVVDSVAQLNEVLLGEFTERDPVVLARLIRADISRTLEATEAVDPVAAVPWLGGARLPYAGLLAHMVNELQIHGWDIARGARLPWTVPPQEAGLFFDLFLLGVIHHGYGRLLEGHGPVPKGRITVEFSSPYTATRVMALTGGSVTVEPPNGRPDVRLSFDPVTLNLMLFGRISKSRAALTGKVAVRGGRRPWRLPAFMRIVRLPS</sequence>
<dbReference type="SUPFAM" id="SSF55718">
    <property type="entry name" value="SCP-like"/>
    <property type="match status" value="1"/>
</dbReference>
<dbReference type="SUPFAM" id="SSF109854">
    <property type="entry name" value="DinB/YfiT-like putative metalloenzymes"/>
    <property type="match status" value="1"/>
</dbReference>
<proteinExistence type="predicted"/>
<reference evidence="2 3" key="1">
    <citation type="submission" date="2024-09" db="EMBL/GenBank/DDBJ databases">
        <authorList>
            <person name="Sun Q."/>
            <person name="Mori K."/>
        </authorList>
    </citation>
    <scope>NUCLEOTIDE SEQUENCE [LARGE SCALE GENOMIC DNA]</scope>
    <source>
        <strain evidence="2 3">JCM 3324</strain>
    </source>
</reference>
<comment type="caution">
    <text evidence="2">The sequence shown here is derived from an EMBL/GenBank/DDBJ whole genome shotgun (WGS) entry which is preliminary data.</text>
</comment>
<evidence type="ECO:0000259" key="1">
    <source>
        <dbReference type="Pfam" id="PF11716"/>
    </source>
</evidence>
<dbReference type="RefSeq" id="WP_345408300.1">
    <property type="nucleotide sequence ID" value="NZ_BAAAXS010000001.1"/>
</dbReference>
<dbReference type="EMBL" id="JBHMCF010000052">
    <property type="protein sequence ID" value="MFB9476630.1"/>
    <property type="molecule type" value="Genomic_DNA"/>
</dbReference>
<dbReference type="Proteomes" id="UP001589568">
    <property type="component" value="Unassembled WGS sequence"/>
</dbReference>
<dbReference type="Gene3D" id="1.20.120.450">
    <property type="entry name" value="dinb family like domain"/>
    <property type="match status" value="1"/>
</dbReference>
<gene>
    <name evidence="2" type="ORF">ACFFR3_44675</name>
</gene>
<name>A0ABV5P238_9ACTN</name>
<accession>A0ABV5P238</accession>
<evidence type="ECO:0000313" key="3">
    <source>
        <dbReference type="Proteomes" id="UP001589568"/>
    </source>
</evidence>